<dbReference type="Gene3D" id="1.10.10.1200">
    <property type="entry name" value="MAGE homology domain, winged helix WH1 motif"/>
    <property type="match status" value="1"/>
</dbReference>
<dbReference type="InterPro" id="IPR041898">
    <property type="entry name" value="MAGE_WH1"/>
</dbReference>
<dbReference type="OrthoDB" id="205198at2759"/>
<evidence type="ECO:0000259" key="3">
    <source>
        <dbReference type="SMART" id="SM01373"/>
    </source>
</evidence>
<evidence type="ECO:0000313" key="5">
    <source>
        <dbReference type="Proteomes" id="UP000224634"/>
    </source>
</evidence>
<proteinExistence type="predicted"/>
<organism evidence="4 5">
    <name type="scientific">Polytolypa hystricis (strain UAMH7299)</name>
    <dbReference type="NCBI Taxonomy" id="1447883"/>
    <lineage>
        <taxon>Eukaryota</taxon>
        <taxon>Fungi</taxon>
        <taxon>Dikarya</taxon>
        <taxon>Ascomycota</taxon>
        <taxon>Pezizomycotina</taxon>
        <taxon>Eurotiomycetes</taxon>
        <taxon>Eurotiomycetidae</taxon>
        <taxon>Onygenales</taxon>
        <taxon>Onygenales incertae sedis</taxon>
        <taxon>Polytolypa</taxon>
    </lineage>
</organism>
<keyword evidence="2" id="KW-0812">Transmembrane</keyword>
<dbReference type="Proteomes" id="UP000224634">
    <property type="component" value="Unassembled WGS sequence"/>
</dbReference>
<feature type="compositionally biased region" description="Basic and acidic residues" evidence="1">
    <location>
        <begin position="290"/>
        <end position="309"/>
    </location>
</feature>
<name>A0A2B7YHQ0_POLH7</name>
<protein>
    <recommendedName>
        <fullName evidence="3">MAGE domain-containing protein</fullName>
    </recommendedName>
</protein>
<dbReference type="InterPro" id="IPR037445">
    <property type="entry name" value="MAGE"/>
</dbReference>
<keyword evidence="5" id="KW-1185">Reference proteome</keyword>
<reference evidence="4 5" key="1">
    <citation type="submission" date="2017-10" db="EMBL/GenBank/DDBJ databases">
        <title>Comparative genomics in systemic dimorphic fungi from Ajellomycetaceae.</title>
        <authorList>
            <person name="Munoz J.F."/>
            <person name="Mcewen J.G."/>
            <person name="Clay O.K."/>
            <person name="Cuomo C.A."/>
        </authorList>
    </citation>
    <scope>NUCLEOTIDE SEQUENCE [LARGE SCALE GENOMIC DNA]</scope>
    <source>
        <strain evidence="4 5">UAMH7299</strain>
    </source>
</reference>
<dbReference type="STRING" id="1447883.A0A2B7YHQ0"/>
<feature type="region of interest" description="Disordered" evidence="1">
    <location>
        <begin position="1"/>
        <end position="56"/>
    </location>
</feature>
<dbReference type="SMART" id="SM01373">
    <property type="entry name" value="MAGE"/>
    <property type="match status" value="1"/>
</dbReference>
<feature type="region of interest" description="Disordered" evidence="1">
    <location>
        <begin position="270"/>
        <end position="339"/>
    </location>
</feature>
<feature type="domain" description="MAGE" evidence="3">
    <location>
        <begin position="65"/>
        <end position="260"/>
    </location>
</feature>
<dbReference type="GO" id="GO:0005634">
    <property type="term" value="C:nucleus"/>
    <property type="evidence" value="ECO:0007669"/>
    <property type="project" value="TreeGrafter"/>
</dbReference>
<gene>
    <name evidence="4" type="ORF">AJ80_03537</name>
</gene>
<feature type="transmembrane region" description="Helical" evidence="2">
    <location>
        <begin position="176"/>
        <end position="195"/>
    </location>
</feature>
<dbReference type="GO" id="GO:0006281">
    <property type="term" value="P:DNA repair"/>
    <property type="evidence" value="ECO:0007669"/>
    <property type="project" value="TreeGrafter"/>
</dbReference>
<dbReference type="EMBL" id="PDNA01000040">
    <property type="protein sequence ID" value="PGH20392.1"/>
    <property type="molecule type" value="Genomic_DNA"/>
</dbReference>
<keyword evidence="2" id="KW-1133">Transmembrane helix</keyword>
<comment type="caution">
    <text evidence="4">The sequence shown here is derived from an EMBL/GenBank/DDBJ whole genome shotgun (WGS) entry which is preliminary data.</text>
</comment>
<dbReference type="InterPro" id="IPR041899">
    <property type="entry name" value="MAGE_WH2"/>
</dbReference>
<evidence type="ECO:0000313" key="4">
    <source>
        <dbReference type="EMBL" id="PGH20392.1"/>
    </source>
</evidence>
<dbReference type="AlphaFoldDB" id="A0A2B7YHQ0"/>
<sequence>MAPSRKRRAQEESSDGSSSDAPSEPPATQRRRRAAASDDDASASDSDAPGGTQSLSGRDVMVKKLVRLALASEYSRQVIRRNDISVKVLGEQGSRQFKPVFECAQKVLKSRFGMQMVEQPMREKFTISQRRAAQRTDKPSTTSKTWTVVTTLPPAYRIPAILPPPKAPSSTTESQYVALYTFIISIIMLCGGSVLEEKLDRYLRRMNAENYTPLDRTDRLLTRMCKEGYIVRNRDVDGGEEVIEYMVGPRGKVEVGIAGVSGLVTEVFGFGSENGNNRQNGNREEADEDSPFREFEEKLNRSLGIRERIPDDEDDEGGHNGGGEERPRRSRRVNGDDSD</sequence>
<evidence type="ECO:0000256" key="2">
    <source>
        <dbReference type="SAM" id="Phobius"/>
    </source>
</evidence>
<dbReference type="PANTHER" id="PTHR11736">
    <property type="entry name" value="MELANOMA-ASSOCIATED ANTIGEN MAGE ANTIGEN"/>
    <property type="match status" value="1"/>
</dbReference>
<evidence type="ECO:0000256" key="1">
    <source>
        <dbReference type="SAM" id="MobiDB-lite"/>
    </source>
</evidence>
<dbReference type="InterPro" id="IPR002190">
    <property type="entry name" value="MHD_dom"/>
</dbReference>
<dbReference type="PANTHER" id="PTHR11736:SF14">
    <property type="entry name" value="NSE3 HOMOLOG, SMC5-SMC6 COMPLEX COMPONENT"/>
    <property type="match status" value="1"/>
</dbReference>
<dbReference type="Pfam" id="PF01454">
    <property type="entry name" value="MAGE"/>
    <property type="match status" value="1"/>
</dbReference>
<accession>A0A2B7YHQ0</accession>
<keyword evidence="2" id="KW-0472">Membrane</keyword>
<dbReference type="Gene3D" id="1.10.10.1210">
    <property type="entry name" value="MAGE homology domain, winged helix WH2 motif"/>
    <property type="match status" value="1"/>
</dbReference>